<dbReference type="Gene3D" id="3.40.50.2000">
    <property type="entry name" value="Glycogen Phosphorylase B"/>
    <property type="match status" value="1"/>
</dbReference>
<organism evidence="1">
    <name type="scientific">Staphylococcus xylosus</name>
    <dbReference type="NCBI Taxonomy" id="1288"/>
    <lineage>
        <taxon>Bacteria</taxon>
        <taxon>Bacillati</taxon>
        <taxon>Bacillota</taxon>
        <taxon>Bacilli</taxon>
        <taxon>Bacillales</taxon>
        <taxon>Staphylococcaceae</taxon>
        <taxon>Staphylococcus</taxon>
    </lineage>
</organism>
<evidence type="ECO:0008006" key="2">
    <source>
        <dbReference type="Google" id="ProtNLM"/>
    </source>
</evidence>
<evidence type="ECO:0000313" key="1">
    <source>
        <dbReference type="EMBL" id="MBO1919969.1"/>
    </source>
</evidence>
<sequence>MSSNFEGLGLVVYEALALNTDVVTVDLKETIQYLEDNQAIIIPNSSEGIYDGLCKHVNNQYKKIEFDFEPFRENQNLSSTAFLNKI</sequence>
<reference evidence="1" key="1">
    <citation type="submission" date="2021-03" db="EMBL/GenBank/DDBJ databases">
        <title>Molecular epidemiology and mechanisms of colistin and carbapenem resistance in Enterobacteriaceae from clinical isolates, the environment and porcine samples in Pretoria, South Africa.</title>
        <authorList>
            <person name="Bogoshi D."/>
            <person name="Mbelle N.M."/>
            <person name="Naidoo V."/>
            <person name="Osei Sekyere J."/>
        </authorList>
    </citation>
    <scope>NUCLEOTIDE SEQUENCE</scope>
    <source>
        <strain evidence="1">ESB009</strain>
    </source>
</reference>
<dbReference type="EMBL" id="JAGETT010000048">
    <property type="protein sequence ID" value="MBO1919969.1"/>
    <property type="molecule type" value="Genomic_DNA"/>
</dbReference>
<dbReference type="AlphaFoldDB" id="A0A939NCX2"/>
<accession>A0A939NCX2</accession>
<name>A0A939NCX2_STAXY</name>
<comment type="caution">
    <text evidence="1">The sequence shown here is derived from an EMBL/GenBank/DDBJ whole genome shotgun (WGS) entry which is preliminary data.</text>
</comment>
<gene>
    <name evidence="1" type="ORF">J4710_07860</name>
</gene>
<protein>
    <recommendedName>
        <fullName evidence="2">Glycosyltransferase</fullName>
    </recommendedName>
</protein>
<dbReference type="SUPFAM" id="SSF53756">
    <property type="entry name" value="UDP-Glycosyltransferase/glycogen phosphorylase"/>
    <property type="match status" value="1"/>
</dbReference>
<proteinExistence type="predicted"/>